<dbReference type="SMART" id="SM00460">
    <property type="entry name" value="TGc"/>
    <property type="match status" value="1"/>
</dbReference>
<dbReference type="InterPro" id="IPR038765">
    <property type="entry name" value="Papain-like_cys_pep_sf"/>
</dbReference>
<evidence type="ECO:0000256" key="1">
    <source>
        <dbReference type="SAM" id="Phobius"/>
    </source>
</evidence>
<dbReference type="Pfam" id="PF01841">
    <property type="entry name" value="Transglut_core"/>
    <property type="match status" value="1"/>
</dbReference>
<evidence type="ECO:0000259" key="3">
    <source>
        <dbReference type="SMART" id="SM00460"/>
    </source>
</evidence>
<dbReference type="InterPro" id="IPR002931">
    <property type="entry name" value="Transglutaminase-like"/>
</dbReference>
<feature type="transmembrane region" description="Helical" evidence="1">
    <location>
        <begin position="113"/>
        <end position="131"/>
    </location>
</feature>
<dbReference type="SUPFAM" id="SSF54001">
    <property type="entry name" value="Cysteine proteinases"/>
    <property type="match status" value="1"/>
</dbReference>
<dbReference type="Gene3D" id="3.10.620.30">
    <property type="match status" value="1"/>
</dbReference>
<dbReference type="InterPro" id="IPR052901">
    <property type="entry name" value="Bact_TGase-like"/>
</dbReference>
<comment type="caution">
    <text evidence="4">The sequence shown here is derived from an EMBL/GenBank/DDBJ whole genome shotgun (WGS) entry which is preliminary data.</text>
</comment>
<dbReference type="InterPro" id="IPR021878">
    <property type="entry name" value="TgpA_N"/>
</dbReference>
<feature type="signal peptide" evidence="2">
    <location>
        <begin position="1"/>
        <end position="22"/>
    </location>
</feature>
<feature type="transmembrane region" description="Helical" evidence="1">
    <location>
        <begin position="46"/>
        <end position="77"/>
    </location>
</feature>
<feature type="transmembrane region" description="Helical" evidence="1">
    <location>
        <begin position="194"/>
        <end position="212"/>
    </location>
</feature>
<keyword evidence="5" id="KW-1185">Reference proteome</keyword>
<feature type="transmembrane region" description="Helical" evidence="1">
    <location>
        <begin position="138"/>
        <end position="156"/>
    </location>
</feature>
<keyword evidence="1" id="KW-0472">Membrane</keyword>
<reference evidence="4 5" key="1">
    <citation type="submission" date="2024-07" db="EMBL/GenBank/DDBJ databases">
        <authorList>
            <person name="Thanompreechachai J."/>
            <person name="Duangmal K."/>
        </authorList>
    </citation>
    <scope>NUCLEOTIDE SEQUENCE [LARGE SCALE GENOMIC DNA]</scope>
    <source>
        <strain evidence="4 5">TBRC 1896</strain>
    </source>
</reference>
<feature type="chain" id="PRO_5045100520" evidence="2">
    <location>
        <begin position="23"/>
        <end position="716"/>
    </location>
</feature>
<proteinExistence type="predicted"/>
<feature type="transmembrane region" description="Helical" evidence="1">
    <location>
        <begin position="562"/>
        <end position="582"/>
    </location>
</feature>
<evidence type="ECO:0000313" key="5">
    <source>
        <dbReference type="Proteomes" id="UP001566476"/>
    </source>
</evidence>
<gene>
    <name evidence="4" type="ORF">AB2L28_16115</name>
</gene>
<keyword evidence="1" id="KW-0812">Transmembrane</keyword>
<feature type="transmembrane region" description="Helical" evidence="1">
    <location>
        <begin position="162"/>
        <end position="182"/>
    </location>
</feature>
<feature type="domain" description="Transglutaminase-like" evidence="3">
    <location>
        <begin position="456"/>
        <end position="525"/>
    </location>
</feature>
<keyword evidence="1" id="KW-1133">Transmembrane helix</keyword>
<evidence type="ECO:0000256" key="2">
    <source>
        <dbReference type="SAM" id="SignalP"/>
    </source>
</evidence>
<dbReference type="PANTHER" id="PTHR42736:SF1">
    <property type="entry name" value="PROTEIN-GLUTAMINE GAMMA-GLUTAMYLTRANSFERASE"/>
    <property type="match status" value="1"/>
</dbReference>
<protein>
    <submittedName>
        <fullName evidence="4">TransglutaminaseTgpA domain-containing protein</fullName>
    </submittedName>
</protein>
<dbReference type="Pfam" id="PF11992">
    <property type="entry name" value="TgpA_N"/>
    <property type="match status" value="1"/>
</dbReference>
<evidence type="ECO:0000313" key="4">
    <source>
        <dbReference type="EMBL" id="MEZ0493765.1"/>
    </source>
</evidence>
<dbReference type="PANTHER" id="PTHR42736">
    <property type="entry name" value="PROTEIN-GLUTAMINE GAMMA-GLUTAMYLTRANSFERASE"/>
    <property type="match status" value="1"/>
</dbReference>
<name>A0ABV4I6V7_9ACTN</name>
<organism evidence="4 5">
    <name type="scientific">Kineococcus mangrovi</name>
    <dbReference type="NCBI Taxonomy" id="1660183"/>
    <lineage>
        <taxon>Bacteria</taxon>
        <taxon>Bacillati</taxon>
        <taxon>Actinomycetota</taxon>
        <taxon>Actinomycetes</taxon>
        <taxon>Kineosporiales</taxon>
        <taxon>Kineosporiaceae</taxon>
        <taxon>Kineococcus</taxon>
    </lineage>
</organism>
<dbReference type="RefSeq" id="WP_370720000.1">
    <property type="nucleotide sequence ID" value="NZ_JBGGTQ010000007.1"/>
</dbReference>
<dbReference type="EMBL" id="JBGGTQ010000007">
    <property type="protein sequence ID" value="MEZ0493765.1"/>
    <property type="molecule type" value="Genomic_DNA"/>
</dbReference>
<dbReference type="Proteomes" id="UP001566476">
    <property type="component" value="Unassembled WGS sequence"/>
</dbReference>
<accession>A0ABV4I6V7</accession>
<sequence length="716" mass="71016">MRPLTSAAALSRVAPVAPVAAAAAPPLPDLLGTHVPARAAVRCAGFAVVAAALALTVSGALPAAALVGVSGVVAVALVLRGRSPVLDQVLGACGVLASAVAVPGLVAGGGVSVVAAVSPVLALALAVRQFAVARSVRAVRSVLGLSVLVTVAAAGTAPSAALVGPVVLVWGSVLAGLACAVPHRPVDGRVVRRAAAGSVVASTVALVLFLLVPVPSSGGGALGGLGGLGGGAGGGGPVGAPVRSVQAYAGGTLDLSARGGLPATELLRVPAGSPSLWRSGVLDVYDGRTWVSSGNPVRWASAAAGYVAVPEPGASDVERVDDVEPLGSYPAVVSAGSPVGVRTSSELFDGASGLVLAQEGSSYRVVSRVVPSVDGPQDGSVPSVPGVAAVPQDVARWTQLPAGVPRRVRELGVRLAGGRDPVAAARAVSAHLRSVARYSLEAPVPAAGQDAVDAFVFQDRVGFCEQFATAEVVLLRSAGFPARLVTGFAGGESSGGARVFRSADAHAWVEVWVPGAGWVSSDPTAGAPLVGDGAGARGWWRGAWAQVQRLVERVLADAGARALVAVVLVVLLVAAVVVVRWWSRRWSRRGAPAVVVGPAGRRQDPAVGALLVAVARFDGALPPRWRRGAAEGVSDWRGRLVGAVQVCGPHASTEAAGDAGADAVAAAVAALEVVERACFGRVLPGRGELLGACGALEGASSVLLARQRGSAVRSGG</sequence>
<keyword evidence="2" id="KW-0732">Signal</keyword>